<name>A8MHT7_ALKOO</name>
<dbReference type="HOGENOM" id="CLU_064073_0_0_9"/>
<dbReference type="InterPro" id="IPR051685">
    <property type="entry name" value="Ycf3/AcsC/BcsC/TPR_MFPF"/>
</dbReference>
<keyword evidence="5" id="KW-1185">Reference proteome</keyword>
<dbReference type="RefSeq" id="WP_012159681.1">
    <property type="nucleotide sequence ID" value="NC_009922.1"/>
</dbReference>
<dbReference type="Gene3D" id="1.25.40.10">
    <property type="entry name" value="Tetratricopeptide repeat domain"/>
    <property type="match status" value="2"/>
</dbReference>
<reference evidence="5" key="1">
    <citation type="submission" date="2007-10" db="EMBL/GenBank/DDBJ databases">
        <title>Complete genome of Alkaliphilus oremlandii OhILAs.</title>
        <authorList>
            <person name="Copeland A."/>
            <person name="Lucas S."/>
            <person name="Lapidus A."/>
            <person name="Barry K."/>
            <person name="Detter J.C."/>
            <person name="Glavina del Rio T."/>
            <person name="Hammon N."/>
            <person name="Israni S."/>
            <person name="Dalin E."/>
            <person name="Tice H."/>
            <person name="Pitluck S."/>
            <person name="Chain P."/>
            <person name="Malfatti S."/>
            <person name="Shin M."/>
            <person name="Vergez L."/>
            <person name="Schmutz J."/>
            <person name="Larimer F."/>
            <person name="Land M."/>
            <person name="Hauser L."/>
            <person name="Kyrpides N."/>
            <person name="Mikhailova N."/>
            <person name="Stolz J.F."/>
            <person name="Dawson A."/>
            <person name="Fisher E."/>
            <person name="Crable B."/>
            <person name="Perera E."/>
            <person name="Lisak J."/>
            <person name="Ranganathan M."/>
            <person name="Basu P."/>
            <person name="Richardson P."/>
        </authorList>
    </citation>
    <scope>NUCLEOTIDE SEQUENCE [LARGE SCALE GENOMIC DNA]</scope>
    <source>
        <strain evidence="5">OhILAs</strain>
    </source>
</reference>
<protein>
    <submittedName>
        <fullName evidence="4">Tetratricopeptide TPR_2 repeat protein</fullName>
    </submittedName>
</protein>
<dbReference type="PANTHER" id="PTHR44943:SF8">
    <property type="entry name" value="TPR REPEAT-CONTAINING PROTEIN MJ0263"/>
    <property type="match status" value="1"/>
</dbReference>
<dbReference type="PANTHER" id="PTHR44943">
    <property type="entry name" value="CELLULOSE SYNTHASE OPERON PROTEIN C"/>
    <property type="match status" value="1"/>
</dbReference>
<dbReference type="Proteomes" id="UP000000269">
    <property type="component" value="Chromosome"/>
</dbReference>
<evidence type="ECO:0000313" key="5">
    <source>
        <dbReference type="Proteomes" id="UP000000269"/>
    </source>
</evidence>
<feature type="repeat" description="TPR" evidence="3">
    <location>
        <begin position="294"/>
        <end position="327"/>
    </location>
</feature>
<feature type="repeat" description="TPR" evidence="3">
    <location>
        <begin position="260"/>
        <end position="293"/>
    </location>
</feature>
<keyword evidence="1" id="KW-0677">Repeat</keyword>
<keyword evidence="2 3" id="KW-0802">TPR repeat</keyword>
<dbReference type="InterPro" id="IPR011990">
    <property type="entry name" value="TPR-like_helical_dom_sf"/>
</dbReference>
<dbReference type="PROSITE" id="PS50005">
    <property type="entry name" value="TPR"/>
    <property type="match status" value="3"/>
</dbReference>
<feature type="repeat" description="TPR" evidence="3">
    <location>
        <begin position="328"/>
        <end position="361"/>
    </location>
</feature>
<evidence type="ECO:0000256" key="3">
    <source>
        <dbReference type="PROSITE-ProRule" id="PRU00339"/>
    </source>
</evidence>
<sequence length="379" mass="44087">MKFLIEPYIRKRTEDLLFLQLNKEAISVKNYEMPTEGLFVPLLTTELAENIKTKDENKVITANAIVRGIIYLLGIDPQFKHKDEYVKFLYAVNPEIEDYINFEAIKFADQGKMIESIIFLKALVLLNNKNVYYLFNYSLNLIQYAEDSLKAKPKVQVVFRKEAKVFLEMILDIDESFSLAYYHLGFLYLYNKEFNKAKLFWEKYRSYEEDTDLAMEVSHLILEIEDNALYERGYEAILGGRAEEGLPLLLELEERSTNWWNLLFFIGLGYRQLGQYTDAISYFNKVMEIEENQLDTLSELGLCYGATGNYGKAVECFEMALNIGGENNEILCNLAMVYMEVADYTKAKKCLEHSLAINPQDEITQACNKQLKMLMENSR</sequence>
<accession>A8MHT7</accession>
<gene>
    <name evidence="4" type="ordered locus">Clos_1829</name>
</gene>
<organism evidence="4 5">
    <name type="scientific">Alkaliphilus oremlandii (strain OhILAs)</name>
    <name type="common">Clostridium oremlandii (strain OhILAs)</name>
    <dbReference type="NCBI Taxonomy" id="350688"/>
    <lineage>
        <taxon>Bacteria</taxon>
        <taxon>Bacillati</taxon>
        <taxon>Bacillota</taxon>
        <taxon>Clostridia</taxon>
        <taxon>Peptostreptococcales</taxon>
        <taxon>Natronincolaceae</taxon>
        <taxon>Alkaliphilus</taxon>
    </lineage>
</organism>
<dbReference type="OrthoDB" id="358807at2"/>
<dbReference type="InterPro" id="IPR019734">
    <property type="entry name" value="TPR_rpt"/>
</dbReference>
<dbReference type="Pfam" id="PF13424">
    <property type="entry name" value="TPR_12"/>
    <property type="match status" value="1"/>
</dbReference>
<dbReference type="AlphaFoldDB" id="A8MHT7"/>
<dbReference type="SMART" id="SM00028">
    <property type="entry name" value="TPR"/>
    <property type="match status" value="4"/>
</dbReference>
<dbReference type="eggNOG" id="COG0457">
    <property type="taxonomic scope" value="Bacteria"/>
</dbReference>
<dbReference type="KEGG" id="aoe:Clos_1829"/>
<evidence type="ECO:0000256" key="1">
    <source>
        <dbReference type="ARBA" id="ARBA00022737"/>
    </source>
</evidence>
<dbReference type="Pfam" id="PF13181">
    <property type="entry name" value="TPR_8"/>
    <property type="match status" value="1"/>
</dbReference>
<dbReference type="SUPFAM" id="SSF48452">
    <property type="entry name" value="TPR-like"/>
    <property type="match status" value="2"/>
</dbReference>
<dbReference type="STRING" id="350688.Clos_1829"/>
<evidence type="ECO:0000256" key="2">
    <source>
        <dbReference type="ARBA" id="ARBA00022803"/>
    </source>
</evidence>
<dbReference type="EMBL" id="CP000853">
    <property type="protein sequence ID" value="ABW19369.1"/>
    <property type="molecule type" value="Genomic_DNA"/>
</dbReference>
<evidence type="ECO:0000313" key="4">
    <source>
        <dbReference type="EMBL" id="ABW19369.1"/>
    </source>
</evidence>
<proteinExistence type="predicted"/>